<dbReference type="InterPro" id="IPR006935">
    <property type="entry name" value="Helicase/UvrB_N"/>
</dbReference>
<dbReference type="InterPro" id="IPR014001">
    <property type="entry name" value="Helicase_ATP-bd"/>
</dbReference>
<dbReference type="InterPro" id="IPR027417">
    <property type="entry name" value="P-loop_NTPase"/>
</dbReference>
<dbReference type="Pfam" id="PF04851">
    <property type="entry name" value="ResIII"/>
    <property type="match status" value="1"/>
</dbReference>
<dbReference type="GO" id="GO:0005829">
    <property type="term" value="C:cytosol"/>
    <property type="evidence" value="ECO:0007669"/>
    <property type="project" value="TreeGrafter"/>
</dbReference>
<dbReference type="GO" id="GO:0003677">
    <property type="term" value="F:DNA binding"/>
    <property type="evidence" value="ECO:0007669"/>
    <property type="project" value="InterPro"/>
</dbReference>
<proteinExistence type="predicted"/>
<dbReference type="Pfam" id="PF00271">
    <property type="entry name" value="Helicase_C"/>
    <property type="match status" value="1"/>
</dbReference>
<dbReference type="PANTHER" id="PTHR47396">
    <property type="entry name" value="TYPE I RESTRICTION ENZYME ECOKI R PROTEIN"/>
    <property type="match status" value="1"/>
</dbReference>
<dbReference type="SUPFAM" id="SSF52540">
    <property type="entry name" value="P-loop containing nucleoside triphosphate hydrolases"/>
    <property type="match status" value="1"/>
</dbReference>
<keyword evidence="4" id="KW-1185">Reference proteome</keyword>
<feature type="domain" description="Helicase ATP-binding" evidence="1">
    <location>
        <begin position="19"/>
        <end position="163"/>
    </location>
</feature>
<dbReference type="EMBL" id="ACDP02000029">
    <property type="protein sequence ID" value="EEO27160.1"/>
    <property type="molecule type" value="Genomic_DNA"/>
</dbReference>
<dbReference type="SMART" id="SM00487">
    <property type="entry name" value="DEXDc"/>
    <property type="match status" value="1"/>
</dbReference>
<protein>
    <recommendedName>
        <fullName evidence="5">Helicase</fullName>
    </recommendedName>
</protein>
<dbReference type="PROSITE" id="PS51194">
    <property type="entry name" value="HELICASE_CTER"/>
    <property type="match status" value="1"/>
</dbReference>
<dbReference type="GO" id="GO:0016787">
    <property type="term" value="F:hydrolase activity"/>
    <property type="evidence" value="ECO:0007669"/>
    <property type="project" value="InterPro"/>
</dbReference>
<organism evidence="3 4">
    <name type="scientific">Oxalobacter paraformigenes</name>
    <dbReference type="NCBI Taxonomy" id="556268"/>
    <lineage>
        <taxon>Bacteria</taxon>
        <taxon>Pseudomonadati</taxon>
        <taxon>Pseudomonadota</taxon>
        <taxon>Betaproteobacteria</taxon>
        <taxon>Burkholderiales</taxon>
        <taxon>Oxalobacteraceae</taxon>
        <taxon>Oxalobacter</taxon>
    </lineage>
</organism>
<comment type="caution">
    <text evidence="3">The sequence shown here is derived from an EMBL/GenBank/DDBJ whole genome shotgun (WGS) entry which is preliminary data.</text>
</comment>
<dbReference type="RefSeq" id="WP_005876026.1">
    <property type="nucleotide sequence ID" value="NZ_CABMNL010000001.1"/>
</dbReference>
<evidence type="ECO:0000259" key="1">
    <source>
        <dbReference type="PROSITE" id="PS51192"/>
    </source>
</evidence>
<reference evidence="3" key="1">
    <citation type="submission" date="2011-10" db="EMBL/GenBank/DDBJ databases">
        <title>The Genome Sequence of Oxalobacter formigenes HOxBLS.</title>
        <authorList>
            <consortium name="The Broad Institute Genome Sequencing Platform"/>
            <person name="Earl A."/>
            <person name="Ward D."/>
            <person name="Feldgarden M."/>
            <person name="Gevers D."/>
            <person name="Allison M.J."/>
            <person name="Humphrey S."/>
            <person name="Young S.K."/>
            <person name="Zeng Q."/>
            <person name="Gargeya S."/>
            <person name="Fitzgerald M."/>
            <person name="Haas B."/>
            <person name="Abouelleil A."/>
            <person name="Alvarado L."/>
            <person name="Arachchi H.M."/>
            <person name="Berlin A."/>
            <person name="Brown A."/>
            <person name="Chapman S.B."/>
            <person name="Chen Z."/>
            <person name="Dunbar C."/>
            <person name="Freedman E."/>
            <person name="Gearin G."/>
            <person name="Goldberg J."/>
            <person name="Griggs A."/>
            <person name="Gujja S."/>
            <person name="Heiman D."/>
            <person name="Howarth C."/>
            <person name="Larson L."/>
            <person name="Lui A."/>
            <person name="MacDonald P.J.P."/>
            <person name="Montmayeur A."/>
            <person name="Murphy C."/>
            <person name="Neiman D."/>
            <person name="Pearson M."/>
            <person name="Priest M."/>
            <person name="Roberts A."/>
            <person name="Saif S."/>
            <person name="Shea T."/>
            <person name="Shenoy N."/>
            <person name="Sisk P."/>
            <person name="Stolte C."/>
            <person name="Sykes S."/>
            <person name="Wortman J."/>
            <person name="Nusbaum C."/>
            <person name="Birren B."/>
        </authorList>
    </citation>
    <scope>NUCLEOTIDE SEQUENCE [LARGE SCALE GENOMIC DNA]</scope>
    <source>
        <strain evidence="3">HOxBLS</strain>
    </source>
</reference>
<dbReference type="HOGENOM" id="CLU_014765_3_1_4"/>
<evidence type="ECO:0008006" key="5">
    <source>
        <dbReference type="Google" id="ProtNLM"/>
    </source>
</evidence>
<dbReference type="SMART" id="SM00490">
    <property type="entry name" value="HELICc"/>
    <property type="match status" value="1"/>
</dbReference>
<sequence length="496" mass="56152">MRPIELRPYQLDAIERLRDGVRGGFKNQILCAPTGAGKTLIGASLIQECRNKGKRAVFVCDRINLIDQTSLRFDEYGIDHGVIQGNHWRTRLYEPIQIASAQTLARRQWPDADLIIIDECHTISETVKKRISNRNSNVVGLTATPFTKGLGKLYDNLVNVTSTQALIDEGFLSGYRIYACKEPDMEGVRVVAGEWEEKETSKRALEVVGDCVKEYLEHCNGKKFICAGVNTAHAEELQRQFMAAGILCANYTYKTSDEERREIVEEFRKPESVYRGLITVTAATKGFDVPDVECIIMARPLRNSLAEHIQLFGRGLRIHPDKKECIVLDHSGNCLRFMDEMQGFFQSGATELDDGKQKTRKKKNPEDIEDKYMTCPTCKALHAASPFCPNCGHEYPKRKSDVVHRAGTLQELIASGARQELTVELWPQIVRYALLHKDAAKAEKFALAMFRNITGTWPLKKFYDTEPAPEVTDQVGRKIKHLNIRYAKAMQKRRAA</sequence>
<dbReference type="Proteomes" id="UP000003973">
    <property type="component" value="Unassembled WGS sequence"/>
</dbReference>
<accession>C3X1S4</accession>
<name>C3X1S4_9BURK</name>
<evidence type="ECO:0000313" key="3">
    <source>
        <dbReference type="EMBL" id="EEO27160.1"/>
    </source>
</evidence>
<dbReference type="AlphaFoldDB" id="C3X1S4"/>
<feature type="domain" description="Helicase C-terminal" evidence="2">
    <location>
        <begin position="200"/>
        <end position="360"/>
    </location>
</feature>
<dbReference type="PANTHER" id="PTHR47396:SF1">
    <property type="entry name" value="ATP-DEPENDENT HELICASE IRC3-RELATED"/>
    <property type="match status" value="1"/>
</dbReference>
<dbReference type="eggNOG" id="COG1061">
    <property type="taxonomic scope" value="Bacteria"/>
</dbReference>
<evidence type="ECO:0000313" key="4">
    <source>
        <dbReference type="Proteomes" id="UP000003973"/>
    </source>
</evidence>
<dbReference type="GO" id="GO:0005524">
    <property type="term" value="F:ATP binding"/>
    <property type="evidence" value="ECO:0007669"/>
    <property type="project" value="InterPro"/>
</dbReference>
<gene>
    <name evidence="3" type="ORF">OFAG_00313</name>
</gene>
<dbReference type="PROSITE" id="PS51192">
    <property type="entry name" value="HELICASE_ATP_BIND_1"/>
    <property type="match status" value="1"/>
</dbReference>
<dbReference type="InterPro" id="IPR001650">
    <property type="entry name" value="Helicase_C-like"/>
</dbReference>
<evidence type="ECO:0000259" key="2">
    <source>
        <dbReference type="PROSITE" id="PS51194"/>
    </source>
</evidence>
<dbReference type="Gene3D" id="3.40.50.300">
    <property type="entry name" value="P-loop containing nucleotide triphosphate hydrolases"/>
    <property type="match status" value="2"/>
</dbReference>
<dbReference type="InterPro" id="IPR050742">
    <property type="entry name" value="Helicase_Restrict-Modif_Enz"/>
</dbReference>